<feature type="transmembrane region" description="Helical" evidence="4">
    <location>
        <begin position="62"/>
        <end position="87"/>
    </location>
</feature>
<dbReference type="Proteomes" id="UP000245764">
    <property type="component" value="Chromosome 7"/>
</dbReference>
<dbReference type="InterPro" id="IPR021765">
    <property type="entry name" value="UstYa-like"/>
</dbReference>
<sequence>MNSRKGQYASLPTSDESAVTARNHYDEEVTLNLPDDHDENEAADSQRRASAKNEDRGFRRKVSINIFIAFALLLAAFFSGAAVSLIFTSTDQRQALIYPTDYPPARDAVEAATIKFSGGAYFDEQGEPYFHYDHDQARYFGPPSHKIDRAWDKIIKHRYFLISDEEAREAWGPDYEQYYKWPGQDGISSGYVAGIDVLHKLHCVNHIRKALNPDYYNMTASTKFQRYHIDHCLDIIRQSLECSSDLTLNPTRWWPGLDDGKNFIDSDQVHTFRNFTKVRQWAFARWDSWHRVGDRHSPPMAAPRALPSALEPYLLSASDGTLNLLTGTLGSTVSWLTNRYIANAFRSDKDEDGTESAVVLLSWMRDAPFWKSEMRRATGLDISRFAQAGRFTFVDCFSNPTMTLAEVERNTTSALDCMSKSTEDDHPRKITLVLDAPDILLASTSTTAAALSRLLLTLRSHDAVDSTVLCLSADLPLLSAAVPDSGDHSATPIEVETAAFVTTQAHSARWLLSVRGLDTGAATDVSGVLRATRGGDHDTEDTSAKECELLYLLNRDGNVKVFKRGSSGP</sequence>
<dbReference type="CDD" id="cd19495">
    <property type="entry name" value="Elp6"/>
    <property type="match status" value="1"/>
</dbReference>
<feature type="compositionally biased region" description="Polar residues" evidence="3">
    <location>
        <begin position="1"/>
        <end position="17"/>
    </location>
</feature>
<protein>
    <submittedName>
        <fullName evidence="5">Uncharacterized protein</fullName>
    </submittedName>
</protein>
<accession>A0A2H1GNL3</accession>
<evidence type="ECO:0000256" key="4">
    <source>
        <dbReference type="SAM" id="Phobius"/>
    </source>
</evidence>
<comment type="pathway">
    <text evidence="1">Mycotoxin biosynthesis.</text>
</comment>
<gene>
    <name evidence="5" type="ORF">ZT1E4_G7512</name>
</gene>
<dbReference type="AlphaFoldDB" id="A0A2H1GNL3"/>
<dbReference type="InterPro" id="IPR027417">
    <property type="entry name" value="P-loop_NTPase"/>
</dbReference>
<evidence type="ECO:0000256" key="3">
    <source>
        <dbReference type="SAM" id="MobiDB-lite"/>
    </source>
</evidence>
<dbReference type="Gene3D" id="3.40.50.300">
    <property type="entry name" value="P-loop containing nucleotide triphosphate hydrolases"/>
    <property type="match status" value="1"/>
</dbReference>
<keyword evidence="4" id="KW-0812">Transmembrane</keyword>
<dbReference type="GO" id="GO:0043386">
    <property type="term" value="P:mycotoxin biosynthetic process"/>
    <property type="evidence" value="ECO:0007669"/>
    <property type="project" value="InterPro"/>
</dbReference>
<evidence type="ECO:0000313" key="6">
    <source>
        <dbReference type="Proteomes" id="UP000245764"/>
    </source>
</evidence>
<dbReference type="PANTHER" id="PTHR33365:SF4">
    <property type="entry name" value="CYCLOCHLOROTINE BIOSYNTHESIS PROTEIN O"/>
    <property type="match status" value="1"/>
</dbReference>
<evidence type="ECO:0000256" key="1">
    <source>
        <dbReference type="ARBA" id="ARBA00004685"/>
    </source>
</evidence>
<dbReference type="Pfam" id="PF11807">
    <property type="entry name" value="UstYa"/>
    <property type="match status" value="1"/>
</dbReference>
<dbReference type="EMBL" id="LT854259">
    <property type="protein sequence ID" value="SMR55165.1"/>
    <property type="molecule type" value="Genomic_DNA"/>
</dbReference>
<evidence type="ECO:0000313" key="5">
    <source>
        <dbReference type="EMBL" id="SMR55165.1"/>
    </source>
</evidence>
<proteinExistence type="inferred from homology"/>
<keyword evidence="4" id="KW-1133">Transmembrane helix</keyword>
<evidence type="ECO:0000256" key="2">
    <source>
        <dbReference type="ARBA" id="ARBA00035112"/>
    </source>
</evidence>
<dbReference type="PANTHER" id="PTHR33365">
    <property type="entry name" value="YALI0B05434P"/>
    <property type="match status" value="1"/>
</dbReference>
<organism evidence="5 6">
    <name type="scientific">Zymoseptoria tritici ST99CH_1E4</name>
    <dbReference type="NCBI Taxonomy" id="1276532"/>
    <lineage>
        <taxon>Eukaryota</taxon>
        <taxon>Fungi</taxon>
        <taxon>Dikarya</taxon>
        <taxon>Ascomycota</taxon>
        <taxon>Pezizomycotina</taxon>
        <taxon>Dothideomycetes</taxon>
        <taxon>Dothideomycetidae</taxon>
        <taxon>Mycosphaerellales</taxon>
        <taxon>Mycosphaerellaceae</taxon>
        <taxon>Zymoseptoria</taxon>
    </lineage>
</organism>
<keyword evidence="4" id="KW-0472">Membrane</keyword>
<comment type="similarity">
    <text evidence="2">Belongs to the ustYa family.</text>
</comment>
<feature type="region of interest" description="Disordered" evidence="3">
    <location>
        <begin position="1"/>
        <end position="54"/>
    </location>
</feature>
<reference evidence="6" key="1">
    <citation type="submission" date="2017-05" db="EMBL/GenBank/DDBJ databases">
        <authorList>
            <person name="Song R."/>
            <person name="Chenine A.L."/>
            <person name="Ruprecht R.M."/>
        </authorList>
    </citation>
    <scope>NUCLEOTIDE SEQUENCE [LARGE SCALE GENOMIC DNA]</scope>
</reference>
<feature type="compositionally biased region" description="Basic and acidic residues" evidence="3">
    <location>
        <begin position="44"/>
        <end position="54"/>
    </location>
</feature>
<name>A0A2H1GNL3_ZYMTR</name>